<dbReference type="Pfam" id="PF12073">
    <property type="entry name" value="DUF3553"/>
    <property type="match status" value="1"/>
</dbReference>
<comment type="caution">
    <text evidence="1">The sequence shown here is derived from an EMBL/GenBank/DDBJ whole genome shotgun (WGS) entry which is preliminary data.</text>
</comment>
<dbReference type="Proteomes" id="UP000476030">
    <property type="component" value="Unassembled WGS sequence"/>
</dbReference>
<evidence type="ECO:0000313" key="1">
    <source>
        <dbReference type="EMBL" id="MZR30180.1"/>
    </source>
</evidence>
<accession>A0A6L8W727</accession>
<dbReference type="AlphaFoldDB" id="A0A6L8W727"/>
<protein>
    <submittedName>
        <fullName evidence="1">DUF3553 domain-containing protein</fullName>
    </submittedName>
</protein>
<dbReference type="RefSeq" id="WP_161314701.1">
    <property type="nucleotide sequence ID" value="NZ_WTUW01000001.1"/>
</dbReference>
<evidence type="ECO:0000313" key="2">
    <source>
        <dbReference type="Proteomes" id="UP000476030"/>
    </source>
</evidence>
<organism evidence="1 2">
    <name type="scientific">Sneathiella litorea</name>
    <dbReference type="NCBI Taxonomy" id="2606216"/>
    <lineage>
        <taxon>Bacteria</taxon>
        <taxon>Pseudomonadati</taxon>
        <taxon>Pseudomonadota</taxon>
        <taxon>Alphaproteobacteria</taxon>
        <taxon>Sneathiellales</taxon>
        <taxon>Sneathiellaceae</taxon>
        <taxon>Sneathiella</taxon>
    </lineage>
</organism>
<dbReference type="InterPro" id="IPR021938">
    <property type="entry name" value="DUF3553"/>
</dbReference>
<dbReference type="EMBL" id="WTUW01000001">
    <property type="protein sequence ID" value="MZR30180.1"/>
    <property type="molecule type" value="Genomic_DNA"/>
</dbReference>
<sequence>MLAQFSPGQYVRHPQEPNWGIGQVQSSVADRVTVNFENAGKQLIIVGMVELIVLSAEEAHKEQNRTR</sequence>
<gene>
    <name evidence="1" type="ORF">GQE98_05965</name>
</gene>
<reference evidence="1 2" key="1">
    <citation type="submission" date="2019-12" db="EMBL/GenBank/DDBJ databases">
        <title>Snethiella sp. nov. sp. isolated from sea sand.</title>
        <authorList>
            <person name="Kim J."/>
            <person name="Jeong S.E."/>
            <person name="Jung H.S."/>
            <person name="Jeon C.O."/>
        </authorList>
    </citation>
    <scope>NUCLEOTIDE SEQUENCE [LARGE SCALE GENOMIC DNA]</scope>
    <source>
        <strain evidence="1 2">DP05</strain>
    </source>
</reference>
<proteinExistence type="predicted"/>
<name>A0A6L8W727_9PROT</name>
<keyword evidence="2" id="KW-1185">Reference proteome</keyword>